<sequence>MALAPGDSGEAVRQLQRRLGVAGYLPANIASADVYCAQTQQAVSAFQTESGLPATGLCDEDTWTALLEAWWNLGDRPLVLRSPNLRGDDVTELQRILSRLGFDCGRIDGIFGQKLDRALNHFQLNAGLEVDGVCHQDTVTVLRRLSRMTGDGPGIAYVRDAEQARYGQPLVGRRVAVGQFGDFDELREALNGALREHGAMLIDLPDSDSTEQSRTANLLGADVYVGFESSPEHESRISYYAVPSFESAGGRSLAQLMERHLRDVVPRIAVEGMRLPILRETKMPAVLVTLGPTEMMIPRSTRIAEAIFLALSAWAP</sequence>
<dbReference type="Gene3D" id="1.10.101.10">
    <property type="entry name" value="PGBD-like superfamily/PGBD"/>
    <property type="match status" value="2"/>
</dbReference>
<name>A0A6J6BGL4_9ZZZZ</name>
<dbReference type="Pfam" id="PF01471">
    <property type="entry name" value="PG_binding_1"/>
    <property type="match status" value="2"/>
</dbReference>
<dbReference type="EMBL" id="CAEZZV010000186">
    <property type="protein sequence ID" value="CAB4787815.1"/>
    <property type="molecule type" value="Genomic_DNA"/>
</dbReference>
<dbReference type="InterPro" id="IPR036366">
    <property type="entry name" value="PGBDSf"/>
</dbReference>
<dbReference type="SUPFAM" id="SSF47090">
    <property type="entry name" value="PGBD-like"/>
    <property type="match status" value="2"/>
</dbReference>
<gene>
    <name evidence="2" type="ORF">UFOPK1421_00490</name>
    <name evidence="3" type="ORF">UFOPK2921_01239</name>
</gene>
<feature type="domain" description="Peptidoglycan binding-like" evidence="1">
    <location>
        <begin position="8"/>
        <end position="66"/>
    </location>
</feature>
<evidence type="ECO:0000313" key="3">
    <source>
        <dbReference type="EMBL" id="CAB4787815.1"/>
    </source>
</evidence>
<evidence type="ECO:0000313" key="2">
    <source>
        <dbReference type="EMBL" id="CAB4538126.1"/>
    </source>
</evidence>
<dbReference type="EMBL" id="CAEZSL010000039">
    <property type="protein sequence ID" value="CAB4538126.1"/>
    <property type="molecule type" value="Genomic_DNA"/>
</dbReference>
<accession>A0A6J6BGL4</accession>
<evidence type="ECO:0000259" key="1">
    <source>
        <dbReference type="Pfam" id="PF01471"/>
    </source>
</evidence>
<organism evidence="2">
    <name type="scientific">freshwater metagenome</name>
    <dbReference type="NCBI Taxonomy" id="449393"/>
    <lineage>
        <taxon>unclassified sequences</taxon>
        <taxon>metagenomes</taxon>
        <taxon>ecological metagenomes</taxon>
    </lineage>
</organism>
<dbReference type="InterPro" id="IPR002477">
    <property type="entry name" value="Peptidoglycan-bd-like"/>
</dbReference>
<feature type="domain" description="Peptidoglycan binding-like" evidence="1">
    <location>
        <begin position="86"/>
        <end position="142"/>
    </location>
</feature>
<proteinExistence type="predicted"/>
<reference evidence="2" key="1">
    <citation type="submission" date="2020-05" db="EMBL/GenBank/DDBJ databases">
        <authorList>
            <person name="Chiriac C."/>
            <person name="Salcher M."/>
            <person name="Ghai R."/>
            <person name="Kavagutti S V."/>
        </authorList>
    </citation>
    <scope>NUCLEOTIDE SEQUENCE</scope>
</reference>
<protein>
    <submittedName>
        <fullName evidence="2">Unannotated protein</fullName>
    </submittedName>
</protein>
<dbReference type="AlphaFoldDB" id="A0A6J6BGL4"/>
<dbReference type="InterPro" id="IPR036365">
    <property type="entry name" value="PGBD-like_sf"/>
</dbReference>